<accession>A0ABR1DV18</accession>
<sequence length="72" mass="8128">MKEKGGEQEESLGFAPVMVVVVVDGDYKVAVTAICPQRINRTYVRMKKERKNKNAQIISAINIRCRLGNHPQ</sequence>
<dbReference type="Proteomes" id="UP001303046">
    <property type="component" value="Unassembled WGS sequence"/>
</dbReference>
<protein>
    <submittedName>
        <fullName evidence="1">Uncharacterized protein</fullName>
    </submittedName>
</protein>
<keyword evidence="2" id="KW-1185">Reference proteome</keyword>
<name>A0ABR1DV18_NECAM</name>
<evidence type="ECO:0000313" key="2">
    <source>
        <dbReference type="Proteomes" id="UP001303046"/>
    </source>
</evidence>
<reference evidence="1 2" key="1">
    <citation type="submission" date="2023-08" db="EMBL/GenBank/DDBJ databases">
        <title>A Necator americanus chromosomal reference genome.</title>
        <authorList>
            <person name="Ilik V."/>
            <person name="Petrzelkova K.J."/>
            <person name="Pardy F."/>
            <person name="Fuh T."/>
            <person name="Niatou-Singa F.S."/>
            <person name="Gouil Q."/>
            <person name="Baker L."/>
            <person name="Ritchie M.E."/>
            <person name="Jex A.R."/>
            <person name="Gazzola D."/>
            <person name="Li H."/>
            <person name="Toshio Fujiwara R."/>
            <person name="Zhan B."/>
            <person name="Aroian R.V."/>
            <person name="Pafco B."/>
            <person name="Schwarz E.M."/>
        </authorList>
    </citation>
    <scope>NUCLEOTIDE SEQUENCE [LARGE SCALE GENOMIC DNA]</scope>
    <source>
        <strain evidence="1 2">Aroian</strain>
        <tissue evidence="1">Whole animal</tissue>
    </source>
</reference>
<evidence type="ECO:0000313" key="1">
    <source>
        <dbReference type="EMBL" id="KAK6754210.1"/>
    </source>
</evidence>
<comment type="caution">
    <text evidence="1">The sequence shown here is derived from an EMBL/GenBank/DDBJ whole genome shotgun (WGS) entry which is preliminary data.</text>
</comment>
<gene>
    <name evidence="1" type="primary">Necator_chrV.g18087</name>
    <name evidence="1" type="ORF">RB195_013296</name>
</gene>
<dbReference type="EMBL" id="JAVFWL010000005">
    <property type="protein sequence ID" value="KAK6754210.1"/>
    <property type="molecule type" value="Genomic_DNA"/>
</dbReference>
<organism evidence="1 2">
    <name type="scientific">Necator americanus</name>
    <name type="common">Human hookworm</name>
    <dbReference type="NCBI Taxonomy" id="51031"/>
    <lineage>
        <taxon>Eukaryota</taxon>
        <taxon>Metazoa</taxon>
        <taxon>Ecdysozoa</taxon>
        <taxon>Nematoda</taxon>
        <taxon>Chromadorea</taxon>
        <taxon>Rhabditida</taxon>
        <taxon>Rhabditina</taxon>
        <taxon>Rhabditomorpha</taxon>
        <taxon>Strongyloidea</taxon>
        <taxon>Ancylostomatidae</taxon>
        <taxon>Bunostominae</taxon>
        <taxon>Necator</taxon>
    </lineage>
</organism>
<proteinExistence type="predicted"/>